<dbReference type="Proteomes" id="UP000712157">
    <property type="component" value="Unassembled WGS sequence"/>
</dbReference>
<evidence type="ECO:0000259" key="1">
    <source>
        <dbReference type="Pfam" id="PF14512"/>
    </source>
</evidence>
<name>A0A949K967_9FIRM</name>
<evidence type="ECO:0000313" key="2">
    <source>
        <dbReference type="EMBL" id="MBU9739252.1"/>
    </source>
</evidence>
<proteinExistence type="predicted"/>
<organism evidence="2 3">
    <name type="scientific">Diplocloster agilis</name>
    <dbReference type="NCBI Taxonomy" id="2850323"/>
    <lineage>
        <taxon>Bacteria</taxon>
        <taxon>Bacillati</taxon>
        <taxon>Bacillota</taxon>
        <taxon>Clostridia</taxon>
        <taxon>Lachnospirales</taxon>
        <taxon>Lachnospiraceae</taxon>
        <taxon>Diplocloster</taxon>
    </lineage>
</organism>
<protein>
    <submittedName>
        <fullName evidence="2">Nitroreductase</fullName>
    </submittedName>
</protein>
<evidence type="ECO:0000313" key="3">
    <source>
        <dbReference type="Proteomes" id="UP000712157"/>
    </source>
</evidence>
<reference evidence="2" key="1">
    <citation type="submission" date="2021-06" db="EMBL/GenBank/DDBJ databases">
        <title>Description of novel taxa of the family Lachnospiraceae.</title>
        <authorList>
            <person name="Chaplin A.V."/>
            <person name="Sokolova S.R."/>
            <person name="Pikina A.P."/>
            <person name="Korzhanova M."/>
            <person name="Belova V."/>
            <person name="Korostin D."/>
            <person name="Efimov B.A."/>
        </authorList>
    </citation>
    <scope>NUCLEOTIDE SEQUENCE</scope>
    <source>
        <strain evidence="2">ASD5720</strain>
    </source>
</reference>
<sequence>MTTKEAMSARHMVRKYTGRKIPRDVEEQLMERIHQNNEKCGLSMRLVTDNADALNMFIKLVLAKGVRNYIVLAGKNFEDVDEKLGYCGADVMLFAQTLGLNSWWVGGTFSRSGVKKNAGVADDERIAGIIAIGYGATQGIPHKSKRPEEISSYAGTAPDWFQEGVGAVLLAPTALNKQAFNIRGEGNKVSMTCDNGIYTGIDLGIGRYHFEAGAGKNHFEWV</sequence>
<dbReference type="AlphaFoldDB" id="A0A949K967"/>
<dbReference type="SUPFAM" id="SSF55469">
    <property type="entry name" value="FMN-dependent nitroreductase-like"/>
    <property type="match status" value="1"/>
</dbReference>
<keyword evidence="3" id="KW-1185">Reference proteome</keyword>
<dbReference type="GO" id="GO:0016491">
    <property type="term" value="F:oxidoreductase activity"/>
    <property type="evidence" value="ECO:0007669"/>
    <property type="project" value="InterPro"/>
</dbReference>
<accession>A0A949K967</accession>
<dbReference type="RefSeq" id="WP_238723146.1">
    <property type="nucleotide sequence ID" value="NZ_JAHQCW010000054.1"/>
</dbReference>
<dbReference type="CDD" id="cd02062">
    <property type="entry name" value="Nitro_FMN_reductase"/>
    <property type="match status" value="1"/>
</dbReference>
<dbReference type="InterPro" id="IPR000415">
    <property type="entry name" value="Nitroreductase-like"/>
</dbReference>
<dbReference type="Pfam" id="PF14512">
    <property type="entry name" value="TM1586_NiRdase"/>
    <property type="match status" value="1"/>
</dbReference>
<feature type="domain" description="Putative nitroreductase TM1586" evidence="1">
    <location>
        <begin position="3"/>
        <end position="214"/>
    </location>
</feature>
<gene>
    <name evidence="2" type="ORF">KTH89_22220</name>
</gene>
<dbReference type="Gene3D" id="3.40.109.10">
    <property type="entry name" value="NADH Oxidase"/>
    <property type="match status" value="1"/>
</dbReference>
<dbReference type="EMBL" id="JAHQCW010000054">
    <property type="protein sequence ID" value="MBU9739252.1"/>
    <property type="molecule type" value="Genomic_DNA"/>
</dbReference>
<dbReference type="InterPro" id="IPR029478">
    <property type="entry name" value="TM1586_NiRdase"/>
</dbReference>
<comment type="caution">
    <text evidence="2">The sequence shown here is derived from an EMBL/GenBank/DDBJ whole genome shotgun (WGS) entry which is preliminary data.</text>
</comment>